<keyword evidence="2" id="KW-1185">Reference proteome</keyword>
<reference evidence="1" key="1">
    <citation type="submission" date="2018-11" db="EMBL/GenBank/DDBJ databases">
        <authorList>
            <consortium name="Pathogen Informatics"/>
        </authorList>
    </citation>
    <scope>NUCLEOTIDE SEQUENCE</scope>
</reference>
<gene>
    <name evidence="1" type="ORF">PXEA_LOCUS14674</name>
</gene>
<protein>
    <submittedName>
        <fullName evidence="1">Uncharacterized protein</fullName>
    </submittedName>
</protein>
<dbReference type="AlphaFoldDB" id="A0A3S4ZVZ4"/>
<dbReference type="Proteomes" id="UP000784294">
    <property type="component" value="Unassembled WGS sequence"/>
</dbReference>
<dbReference type="EMBL" id="CAAALY010050309">
    <property type="protein sequence ID" value="VEL21234.1"/>
    <property type="molecule type" value="Genomic_DNA"/>
</dbReference>
<organism evidence="1 2">
    <name type="scientific">Protopolystoma xenopodis</name>
    <dbReference type="NCBI Taxonomy" id="117903"/>
    <lineage>
        <taxon>Eukaryota</taxon>
        <taxon>Metazoa</taxon>
        <taxon>Spiralia</taxon>
        <taxon>Lophotrochozoa</taxon>
        <taxon>Platyhelminthes</taxon>
        <taxon>Monogenea</taxon>
        <taxon>Polyopisthocotylea</taxon>
        <taxon>Polystomatidea</taxon>
        <taxon>Polystomatidae</taxon>
        <taxon>Protopolystoma</taxon>
    </lineage>
</organism>
<evidence type="ECO:0000313" key="2">
    <source>
        <dbReference type="Proteomes" id="UP000784294"/>
    </source>
</evidence>
<name>A0A3S4ZVZ4_9PLAT</name>
<comment type="caution">
    <text evidence="1">The sequence shown here is derived from an EMBL/GenBank/DDBJ whole genome shotgun (WGS) entry which is preliminary data.</text>
</comment>
<sequence length="132" mass="14516">MTVSITIKDGRRSRHEVVTRGDPKCSRSHSPSRGGVNVSTSLASGWLFLGCQALVNVFQERGAEPMIRADALHCLKGLQPTQRDMCRVVEAVMLLPRNPFIIASHLACPTSATSSWFRPTIEPERGGINKFL</sequence>
<evidence type="ECO:0000313" key="1">
    <source>
        <dbReference type="EMBL" id="VEL21234.1"/>
    </source>
</evidence>
<proteinExistence type="predicted"/>
<accession>A0A3S4ZVZ4</accession>